<dbReference type="EMBL" id="CAJVPM010001329">
    <property type="protein sequence ID" value="CAG8464615.1"/>
    <property type="molecule type" value="Genomic_DNA"/>
</dbReference>
<reference evidence="1" key="1">
    <citation type="submission" date="2021-06" db="EMBL/GenBank/DDBJ databases">
        <authorList>
            <person name="Kallberg Y."/>
            <person name="Tangrot J."/>
            <person name="Rosling A."/>
        </authorList>
    </citation>
    <scope>NUCLEOTIDE SEQUENCE</scope>
    <source>
        <strain evidence="1">AU212A</strain>
    </source>
</reference>
<evidence type="ECO:0000313" key="1">
    <source>
        <dbReference type="EMBL" id="CAG8464615.1"/>
    </source>
</evidence>
<organism evidence="1 2">
    <name type="scientific">Scutellospora calospora</name>
    <dbReference type="NCBI Taxonomy" id="85575"/>
    <lineage>
        <taxon>Eukaryota</taxon>
        <taxon>Fungi</taxon>
        <taxon>Fungi incertae sedis</taxon>
        <taxon>Mucoromycota</taxon>
        <taxon>Glomeromycotina</taxon>
        <taxon>Glomeromycetes</taxon>
        <taxon>Diversisporales</taxon>
        <taxon>Gigasporaceae</taxon>
        <taxon>Scutellospora</taxon>
    </lineage>
</organism>
<sequence>MSGGQTGVDRAALDVALDFKIGVTGWCPKGRIAEDGIIPEKYPLIETDTEEHSQRTEMNIRDSDATLILIISEPNTSSGTAHTINYANKIRKPLKIIYLSNEKDLENENISQVLKWIKDNHIKKLNVAGPRGSLDPEIYKKSYNFLTSLLIRLTEYN</sequence>
<accession>A0ACA9KC00</accession>
<gene>
    <name evidence="1" type="ORF">SCALOS_LOCUS1762</name>
</gene>
<proteinExistence type="predicted"/>
<keyword evidence="2" id="KW-1185">Reference proteome</keyword>
<evidence type="ECO:0000313" key="2">
    <source>
        <dbReference type="Proteomes" id="UP000789860"/>
    </source>
</evidence>
<comment type="caution">
    <text evidence="1">The sequence shown here is derived from an EMBL/GenBank/DDBJ whole genome shotgun (WGS) entry which is preliminary data.</text>
</comment>
<protein>
    <submittedName>
        <fullName evidence="1">5305_t:CDS:1</fullName>
    </submittedName>
</protein>
<name>A0ACA9KC00_9GLOM</name>
<dbReference type="Proteomes" id="UP000789860">
    <property type="component" value="Unassembled WGS sequence"/>
</dbReference>